<protein>
    <recommendedName>
        <fullName evidence="9">TonB-dependent receptor-like beta-barrel domain-containing protein</fullName>
    </recommendedName>
</protein>
<dbReference type="SUPFAM" id="SSF56935">
    <property type="entry name" value="Porins"/>
    <property type="match status" value="1"/>
</dbReference>
<dbReference type="InterPro" id="IPR036942">
    <property type="entry name" value="Beta-barrel_TonB_sf"/>
</dbReference>
<dbReference type="PANTHER" id="PTHR30069">
    <property type="entry name" value="TONB-DEPENDENT OUTER MEMBRANE RECEPTOR"/>
    <property type="match status" value="1"/>
</dbReference>
<dbReference type="EMBL" id="UINC01004200">
    <property type="protein sequence ID" value="SVA12551.1"/>
    <property type="molecule type" value="Genomic_DNA"/>
</dbReference>
<dbReference type="GO" id="GO:0044718">
    <property type="term" value="P:siderophore transmembrane transport"/>
    <property type="evidence" value="ECO:0007669"/>
    <property type="project" value="TreeGrafter"/>
</dbReference>
<feature type="domain" description="TonB-dependent receptor-like beta-barrel" evidence="9">
    <location>
        <begin position="2"/>
        <end position="267"/>
    </location>
</feature>
<dbReference type="InterPro" id="IPR039426">
    <property type="entry name" value="TonB-dep_rcpt-like"/>
</dbReference>
<keyword evidence="3" id="KW-0812">Transmembrane</keyword>
<evidence type="ECO:0000259" key="9">
    <source>
        <dbReference type="Pfam" id="PF00593"/>
    </source>
</evidence>
<dbReference type="PANTHER" id="PTHR30069:SF29">
    <property type="entry name" value="HEMOGLOBIN AND HEMOGLOBIN-HAPTOGLOBIN-BINDING PROTEIN 1-RELATED"/>
    <property type="match status" value="1"/>
</dbReference>
<accession>A0A381TAJ3</accession>
<evidence type="ECO:0000256" key="7">
    <source>
        <dbReference type="ARBA" id="ARBA00023170"/>
    </source>
</evidence>
<comment type="subcellular location">
    <subcellularLocation>
        <location evidence="1">Cell outer membrane</location>
        <topology evidence="1">Multi-pass membrane protein</topology>
    </subcellularLocation>
</comment>
<evidence type="ECO:0000256" key="5">
    <source>
        <dbReference type="ARBA" id="ARBA00023077"/>
    </source>
</evidence>
<evidence type="ECO:0000256" key="6">
    <source>
        <dbReference type="ARBA" id="ARBA00023136"/>
    </source>
</evidence>
<keyword evidence="2" id="KW-0813">Transport</keyword>
<feature type="non-terminal residue" evidence="10">
    <location>
        <position position="1"/>
    </location>
</feature>
<organism evidence="10">
    <name type="scientific">marine metagenome</name>
    <dbReference type="NCBI Taxonomy" id="408172"/>
    <lineage>
        <taxon>unclassified sequences</taxon>
        <taxon>metagenomes</taxon>
        <taxon>ecological metagenomes</taxon>
    </lineage>
</organism>
<evidence type="ECO:0000256" key="2">
    <source>
        <dbReference type="ARBA" id="ARBA00022448"/>
    </source>
</evidence>
<keyword evidence="7" id="KW-0675">Receptor</keyword>
<dbReference type="AlphaFoldDB" id="A0A381TAJ3"/>
<evidence type="ECO:0000313" key="10">
    <source>
        <dbReference type="EMBL" id="SVA12551.1"/>
    </source>
</evidence>
<name>A0A381TAJ3_9ZZZZ</name>
<dbReference type="GO" id="GO:0009279">
    <property type="term" value="C:cell outer membrane"/>
    <property type="evidence" value="ECO:0007669"/>
    <property type="project" value="UniProtKB-SubCell"/>
</dbReference>
<keyword evidence="4" id="KW-0732">Signal</keyword>
<dbReference type="PROSITE" id="PS52016">
    <property type="entry name" value="TONB_DEPENDENT_REC_3"/>
    <property type="match status" value="1"/>
</dbReference>
<dbReference type="Gene3D" id="2.40.170.20">
    <property type="entry name" value="TonB-dependent receptor, beta-barrel domain"/>
    <property type="match status" value="1"/>
</dbReference>
<sequence length="306" mass="34413">FRYDDYELNTSIDSYFLNGNSLGYQIKDVGDSETSLKVGYLYDISPDLTFYSQYSEGFRAPDYESANTVFTNFAYRYTVRPNPNLKSETSKSYEIGLRGQQDRGEWELAVYRNKVKDFINAEAIGFSPLGLVIYQYDNHEGVEIEGIEFEYDRNISENLNAKFAGSIGSGKNDEGEDIAEVDPKELIVGLDWISSSEKWGLQGLVNLVDSSKNGLSGVPTVGIGHECGTPGNECTPRAATSGYGLIDVFGFYNHNDNFQLRVSIENLTDKKYIRWASVAELPENDEELDLFGEPGRSINTSFRYKF</sequence>
<evidence type="ECO:0000256" key="8">
    <source>
        <dbReference type="ARBA" id="ARBA00023237"/>
    </source>
</evidence>
<keyword evidence="5" id="KW-0798">TonB box</keyword>
<proteinExistence type="predicted"/>
<keyword evidence="6" id="KW-0472">Membrane</keyword>
<evidence type="ECO:0000256" key="4">
    <source>
        <dbReference type="ARBA" id="ARBA00022729"/>
    </source>
</evidence>
<dbReference type="InterPro" id="IPR000531">
    <property type="entry name" value="Beta-barrel_TonB"/>
</dbReference>
<dbReference type="Pfam" id="PF00593">
    <property type="entry name" value="TonB_dep_Rec_b-barrel"/>
    <property type="match status" value="1"/>
</dbReference>
<reference evidence="10" key="1">
    <citation type="submission" date="2018-05" db="EMBL/GenBank/DDBJ databases">
        <authorList>
            <person name="Lanie J.A."/>
            <person name="Ng W.-L."/>
            <person name="Kazmierczak K.M."/>
            <person name="Andrzejewski T.M."/>
            <person name="Davidsen T.M."/>
            <person name="Wayne K.J."/>
            <person name="Tettelin H."/>
            <person name="Glass J.I."/>
            <person name="Rusch D."/>
            <person name="Podicherti R."/>
            <person name="Tsui H.-C.T."/>
            <person name="Winkler M.E."/>
        </authorList>
    </citation>
    <scope>NUCLEOTIDE SEQUENCE</scope>
</reference>
<gene>
    <name evidence="10" type="ORF">METZ01_LOCUS65405</name>
</gene>
<dbReference type="GO" id="GO:0015344">
    <property type="term" value="F:siderophore uptake transmembrane transporter activity"/>
    <property type="evidence" value="ECO:0007669"/>
    <property type="project" value="TreeGrafter"/>
</dbReference>
<evidence type="ECO:0000256" key="3">
    <source>
        <dbReference type="ARBA" id="ARBA00022692"/>
    </source>
</evidence>
<keyword evidence="8" id="KW-0998">Cell outer membrane</keyword>
<evidence type="ECO:0000256" key="1">
    <source>
        <dbReference type="ARBA" id="ARBA00004571"/>
    </source>
</evidence>